<gene>
    <name evidence="3" type="ORF">CAV_1692</name>
</gene>
<evidence type="ECO:0000256" key="1">
    <source>
        <dbReference type="ARBA" id="ARBA00022729"/>
    </source>
</evidence>
<evidence type="ECO:0000313" key="3">
    <source>
        <dbReference type="EMBL" id="ASQ31284.1"/>
    </source>
</evidence>
<protein>
    <recommendedName>
        <fullName evidence="2">Outer membrane protein beta-barrel domain-containing protein</fullName>
    </recommendedName>
</protein>
<keyword evidence="1" id="KW-0732">Signal</keyword>
<dbReference type="Gene3D" id="2.40.160.20">
    <property type="match status" value="1"/>
</dbReference>
<dbReference type="Pfam" id="PF13505">
    <property type="entry name" value="OMP_b-brl"/>
    <property type="match status" value="1"/>
</dbReference>
<dbReference type="SUPFAM" id="SSF56925">
    <property type="entry name" value="OMPA-like"/>
    <property type="match status" value="1"/>
</dbReference>
<reference evidence="3 4" key="1">
    <citation type="submission" date="2017-07" db="EMBL/GenBank/DDBJ databases">
        <title>Analysis of two Campylobacter avium genomes and identification of a novel hippuricase gene.</title>
        <authorList>
            <person name="Miller W.G."/>
            <person name="Chapman M.H."/>
            <person name="Yee E."/>
            <person name="Revez J."/>
            <person name="Bono J.L."/>
            <person name="Rossi M."/>
        </authorList>
    </citation>
    <scope>NUCLEOTIDE SEQUENCE [LARGE SCALE GENOMIC DNA]</scope>
    <source>
        <strain evidence="3 4">LMG 24591</strain>
    </source>
</reference>
<dbReference type="KEGG" id="cavi:CAV_1692"/>
<dbReference type="InterPro" id="IPR011250">
    <property type="entry name" value="OMP/PagP_B-barrel"/>
</dbReference>
<evidence type="ECO:0000313" key="4">
    <source>
        <dbReference type="Proteomes" id="UP000201169"/>
    </source>
</evidence>
<sequence length="159" mass="17549">MTGFSVTLPTKSLNGFNLGAKLGYRFTENHRMYFNIGSDMGLSISGNGGDVDISTMRYILGYDFTPSITDSFRGVLGLYAGYTTLKEKLNFFGGTENINYGGVVCGAKVGAMYEINANNELELGLKYEGMNLENTTKLSFKSEVQPTNLHLYVGYAYRF</sequence>
<dbReference type="InterPro" id="IPR027385">
    <property type="entry name" value="Beta-barrel_OMP"/>
</dbReference>
<keyword evidence="4" id="KW-1185">Reference proteome</keyword>
<feature type="domain" description="Outer membrane protein beta-barrel" evidence="2">
    <location>
        <begin position="14"/>
        <end position="155"/>
    </location>
</feature>
<proteinExistence type="predicted"/>
<evidence type="ECO:0000259" key="2">
    <source>
        <dbReference type="Pfam" id="PF13505"/>
    </source>
</evidence>
<name>A0A222MYT2_9BACT</name>
<dbReference type="AlphaFoldDB" id="A0A222MYT2"/>
<dbReference type="Proteomes" id="UP000201169">
    <property type="component" value="Chromosome"/>
</dbReference>
<dbReference type="EMBL" id="CP022347">
    <property type="protein sequence ID" value="ASQ31284.1"/>
    <property type="molecule type" value="Genomic_DNA"/>
</dbReference>
<accession>A0A222MYT2</accession>
<organism evidence="3 4">
    <name type="scientific">Campylobacter avium LMG 24591</name>
    <dbReference type="NCBI Taxonomy" id="522484"/>
    <lineage>
        <taxon>Bacteria</taxon>
        <taxon>Pseudomonadati</taxon>
        <taxon>Campylobacterota</taxon>
        <taxon>Epsilonproteobacteria</taxon>
        <taxon>Campylobacterales</taxon>
        <taxon>Campylobacteraceae</taxon>
        <taxon>Campylobacter</taxon>
    </lineage>
</organism>